<keyword evidence="8" id="KW-1185">Reference proteome</keyword>
<dbReference type="PANTHER" id="PTHR20986">
    <property type="entry name" value="FMRFAMIDE-RELATED PEPTIDES"/>
    <property type="match status" value="1"/>
</dbReference>
<name>A0A1B0DPP3_PHLPP</name>
<evidence type="ECO:0000256" key="1">
    <source>
        <dbReference type="ARBA" id="ARBA00004613"/>
    </source>
</evidence>
<dbReference type="EMBL" id="AJVK01008196">
    <property type="status" value="NOT_ANNOTATED_CDS"/>
    <property type="molecule type" value="Genomic_DNA"/>
</dbReference>
<dbReference type="VEuPathDB" id="VectorBase:PPAI010479"/>
<sequence>MKLILLFCTIILTTRHIAVAEEDTQDYVLKASLRSGEDSMTEEEPDSTPLHQLNRRQVRSDSTEIEARRRSSLDKNFMRFGRSDKNILRFGRSDKNILRFGRSNPQNILRFGRSGENFIRFGRNDGNFMRFGRNDDESSHMRLGRPDNNFIRFGRTLETINPTLNSAVRRKKAKDTPLDWSDGKRAENFIRFGRNQKTNFLRLGRAEDKSGAQPNPQNKNILRFGRAGSFIRFGRSDNGAGVNPESSEAEEVAENMKPILNILPSDSEDDLLVIPPNYLISKESDK</sequence>
<keyword evidence="5" id="KW-0027">Amidation</keyword>
<dbReference type="EnsemblMetazoa" id="PPAI010479-RA">
    <property type="protein sequence ID" value="PPAI010479-PA"/>
    <property type="gene ID" value="PPAI010479"/>
</dbReference>
<evidence type="ECO:0000256" key="5">
    <source>
        <dbReference type="ARBA" id="ARBA00022815"/>
    </source>
</evidence>
<keyword evidence="3" id="KW-0964">Secreted</keyword>
<evidence type="ECO:0000256" key="3">
    <source>
        <dbReference type="ARBA" id="ARBA00022525"/>
    </source>
</evidence>
<dbReference type="GO" id="GO:0007218">
    <property type="term" value="P:neuropeptide signaling pathway"/>
    <property type="evidence" value="ECO:0007669"/>
    <property type="project" value="UniProtKB-KW"/>
</dbReference>
<keyword evidence="6" id="KW-0527">Neuropeptide</keyword>
<protein>
    <submittedName>
        <fullName evidence="7">Uncharacterized protein</fullName>
    </submittedName>
</protein>
<organism evidence="7 8">
    <name type="scientific">Phlebotomus papatasi</name>
    <name type="common">Sandfly</name>
    <dbReference type="NCBI Taxonomy" id="29031"/>
    <lineage>
        <taxon>Eukaryota</taxon>
        <taxon>Metazoa</taxon>
        <taxon>Ecdysozoa</taxon>
        <taxon>Arthropoda</taxon>
        <taxon>Hexapoda</taxon>
        <taxon>Insecta</taxon>
        <taxon>Pterygota</taxon>
        <taxon>Neoptera</taxon>
        <taxon>Endopterygota</taxon>
        <taxon>Diptera</taxon>
        <taxon>Nematocera</taxon>
        <taxon>Psychodoidea</taxon>
        <taxon>Psychodidae</taxon>
        <taxon>Phlebotomus</taxon>
        <taxon>Phlebotomus</taxon>
    </lineage>
</organism>
<comment type="subcellular location">
    <subcellularLocation>
        <location evidence="1">Secreted</location>
    </subcellularLocation>
</comment>
<accession>A0A1B0DPP3</accession>
<evidence type="ECO:0000256" key="6">
    <source>
        <dbReference type="ARBA" id="ARBA00023320"/>
    </source>
</evidence>
<dbReference type="InterPro" id="IPR002544">
    <property type="entry name" value="FMRFamid-related_peptide-like"/>
</dbReference>
<dbReference type="VEuPathDB" id="VectorBase:PPAPM1_001632"/>
<dbReference type="PANTHER" id="PTHR20986:SF22">
    <property type="entry name" value="FMRFAMIDE-RELATED PEPTIDES"/>
    <property type="match status" value="1"/>
</dbReference>
<evidence type="ECO:0000256" key="2">
    <source>
        <dbReference type="ARBA" id="ARBA00006356"/>
    </source>
</evidence>
<proteinExistence type="inferred from homology"/>
<dbReference type="InterPro" id="IPR051041">
    <property type="entry name" value="FMRFamide-related_np"/>
</dbReference>
<evidence type="ECO:0000313" key="7">
    <source>
        <dbReference type="EnsemblMetazoa" id="PPAI010479-PA"/>
    </source>
</evidence>
<dbReference type="GO" id="GO:0005576">
    <property type="term" value="C:extracellular region"/>
    <property type="evidence" value="ECO:0007669"/>
    <property type="project" value="UniProtKB-SubCell"/>
</dbReference>
<comment type="similarity">
    <text evidence="2">Belongs to the FARP (FMRFamide related peptide) family.</text>
</comment>
<keyword evidence="4" id="KW-0677">Repeat</keyword>
<evidence type="ECO:0000313" key="8">
    <source>
        <dbReference type="Proteomes" id="UP000092462"/>
    </source>
</evidence>
<dbReference type="Pfam" id="PF01581">
    <property type="entry name" value="FARP"/>
    <property type="match status" value="7"/>
</dbReference>
<dbReference type="AlphaFoldDB" id="A0A1B0DPP3"/>
<dbReference type="Proteomes" id="UP000092462">
    <property type="component" value="Unassembled WGS sequence"/>
</dbReference>
<evidence type="ECO:0000256" key="4">
    <source>
        <dbReference type="ARBA" id="ARBA00022737"/>
    </source>
</evidence>
<reference evidence="7" key="1">
    <citation type="submission" date="2022-08" db="UniProtKB">
        <authorList>
            <consortium name="EnsemblMetazoa"/>
        </authorList>
    </citation>
    <scope>IDENTIFICATION</scope>
    <source>
        <strain evidence="7">Israel</strain>
    </source>
</reference>